<sequence>MTTTITLLPDGGDRRTFSSPKSFRVFLGLQAEPDSDNQYRCMAWTASNKSNSACGYPLGKKKAPNIDVEIDRFCEAGFPSAEADECLWRIVFNSICSINRHRHNVVVGSTGSARPTQYQHLYNTWHGSLWEIYHQEHSGIQGPPLGVDAVPPPLHTTAEIWRERAMTATKKPPILKRALTASSTIHVSSTRLVGLFSRLSVNRPKLRRGKAKGGRKEEPNAVPEIPFRRHSENNAVSSASSISDTSDAFEPTEPPAAAVQPAAKDDTPVGPTTPIRPPLTRTEPPSEEVTQAKTAEDPYDDASLLVPSPDSINSGKAPSIFSNLEKDLVDTPLSGHSFGPPNPIAEPTNVPDEDCQRRHSRARANGSPVRKSRTRQPNFAHDMTQGVETTTKAYPNLILYYQSDVEKDEISRLQQKLQGRFRDVDVELKPRAPPKPRATERAAAPPVAGVQQPGRLQILPGPQGMVKNKKALGTLRNMINNLHHPISQSELNGGFVYGFMVTDDKLEACIKIGSAKSTTDRQQYISTKCDVELIPLFDAYMPCAPSRMESLVRDHLWESQRKLGCVCGVDHIEWHLIGLEEALESVLTWQEFSRCQPYETETACLGAVWDSITGKVLDRWDYMKHGSTDPTQWVEIFLRPVLRRMREAS</sequence>
<feature type="region of interest" description="Disordered" evidence="1">
    <location>
        <begin position="429"/>
        <end position="463"/>
    </location>
</feature>
<protein>
    <submittedName>
        <fullName evidence="2">Uncharacterized protein</fullName>
    </submittedName>
</protein>
<keyword evidence="3" id="KW-1185">Reference proteome</keyword>
<organism evidence="2 3">
    <name type="scientific">Immersiella caudata</name>
    <dbReference type="NCBI Taxonomy" id="314043"/>
    <lineage>
        <taxon>Eukaryota</taxon>
        <taxon>Fungi</taxon>
        <taxon>Dikarya</taxon>
        <taxon>Ascomycota</taxon>
        <taxon>Pezizomycotina</taxon>
        <taxon>Sordariomycetes</taxon>
        <taxon>Sordariomycetidae</taxon>
        <taxon>Sordariales</taxon>
        <taxon>Lasiosphaeriaceae</taxon>
        <taxon>Immersiella</taxon>
    </lineage>
</organism>
<gene>
    <name evidence="2" type="ORF">B0T14DRAFT_570383</name>
</gene>
<reference evidence="2" key="1">
    <citation type="submission" date="2023-06" db="EMBL/GenBank/DDBJ databases">
        <title>Genome-scale phylogeny and comparative genomics of the fungal order Sordariales.</title>
        <authorList>
            <consortium name="Lawrence Berkeley National Laboratory"/>
            <person name="Hensen N."/>
            <person name="Bonometti L."/>
            <person name="Westerberg I."/>
            <person name="Brannstrom I.O."/>
            <person name="Guillou S."/>
            <person name="Cros-Aarteil S."/>
            <person name="Calhoun S."/>
            <person name="Haridas S."/>
            <person name="Kuo A."/>
            <person name="Mondo S."/>
            <person name="Pangilinan J."/>
            <person name="Riley R."/>
            <person name="Labutti K."/>
            <person name="Andreopoulos B."/>
            <person name="Lipzen A."/>
            <person name="Chen C."/>
            <person name="Yanf M."/>
            <person name="Daum C."/>
            <person name="Ng V."/>
            <person name="Clum A."/>
            <person name="Steindorff A."/>
            <person name="Ohm R."/>
            <person name="Martin F."/>
            <person name="Silar P."/>
            <person name="Natvig D."/>
            <person name="Lalanne C."/>
            <person name="Gautier V."/>
            <person name="Ament-Velasquez S.L."/>
            <person name="Kruys A."/>
            <person name="Hutchinson M.I."/>
            <person name="Powell A.J."/>
            <person name="Barry K."/>
            <person name="Miller A.N."/>
            <person name="Grigoriev I.V."/>
            <person name="Debuchy R."/>
            <person name="Gladieux P."/>
            <person name="Thoren M.H."/>
            <person name="Johannesson H."/>
        </authorList>
    </citation>
    <scope>NUCLEOTIDE SEQUENCE</scope>
    <source>
        <strain evidence="2">CBS 606.72</strain>
    </source>
</reference>
<feature type="compositionally biased region" description="Low complexity" evidence="1">
    <location>
        <begin position="237"/>
        <end position="248"/>
    </location>
</feature>
<dbReference type="AlphaFoldDB" id="A0AA39WFH7"/>
<comment type="caution">
    <text evidence="2">The sequence shown here is derived from an EMBL/GenBank/DDBJ whole genome shotgun (WGS) entry which is preliminary data.</text>
</comment>
<dbReference type="EMBL" id="JAULSU010000006">
    <property type="protein sequence ID" value="KAK0614447.1"/>
    <property type="molecule type" value="Genomic_DNA"/>
</dbReference>
<accession>A0AA39WFH7</accession>
<dbReference type="Proteomes" id="UP001175000">
    <property type="component" value="Unassembled WGS sequence"/>
</dbReference>
<proteinExistence type="predicted"/>
<evidence type="ECO:0000313" key="2">
    <source>
        <dbReference type="EMBL" id="KAK0614447.1"/>
    </source>
</evidence>
<feature type="region of interest" description="Disordered" evidence="1">
    <location>
        <begin position="206"/>
        <end position="311"/>
    </location>
</feature>
<feature type="compositionally biased region" description="Low complexity" evidence="1">
    <location>
        <begin position="442"/>
        <end position="454"/>
    </location>
</feature>
<name>A0AA39WFH7_9PEZI</name>
<evidence type="ECO:0000256" key="1">
    <source>
        <dbReference type="SAM" id="MobiDB-lite"/>
    </source>
</evidence>
<evidence type="ECO:0000313" key="3">
    <source>
        <dbReference type="Proteomes" id="UP001175000"/>
    </source>
</evidence>
<feature type="region of interest" description="Disordered" evidence="1">
    <location>
        <begin position="331"/>
        <end position="376"/>
    </location>
</feature>